<dbReference type="Gene3D" id="3.30.70.270">
    <property type="match status" value="1"/>
</dbReference>
<dbReference type="Pfam" id="PF13426">
    <property type="entry name" value="PAS_9"/>
    <property type="match status" value="1"/>
</dbReference>
<dbReference type="AlphaFoldDB" id="A0A2D3W7W7"/>
<dbReference type="InterPro" id="IPR043128">
    <property type="entry name" value="Rev_trsase/Diguanyl_cyclase"/>
</dbReference>
<dbReference type="PANTHER" id="PTHR33121">
    <property type="entry name" value="CYCLIC DI-GMP PHOSPHODIESTERASE PDEF"/>
    <property type="match status" value="1"/>
</dbReference>
<dbReference type="Pfam" id="PF00563">
    <property type="entry name" value="EAL"/>
    <property type="match status" value="1"/>
</dbReference>
<dbReference type="Gene3D" id="3.30.450.20">
    <property type="entry name" value="PAS domain"/>
    <property type="match status" value="1"/>
</dbReference>
<comment type="caution">
    <text evidence="5">The sequence shown here is derived from an EMBL/GenBank/DDBJ whole genome shotgun (WGS) entry which is preliminary data.</text>
</comment>
<gene>
    <name evidence="5" type="ORF">CFH83_10995</name>
</gene>
<dbReference type="SMART" id="SM00052">
    <property type="entry name" value="EAL"/>
    <property type="match status" value="1"/>
</dbReference>
<accession>A0A2D3W7W7</accession>
<feature type="domain" description="GGDEF" evidence="4">
    <location>
        <begin position="162"/>
        <end position="289"/>
    </location>
</feature>
<dbReference type="InterPro" id="IPR050706">
    <property type="entry name" value="Cyclic-di-GMP_PDE-like"/>
</dbReference>
<dbReference type="PROSITE" id="PS50112">
    <property type="entry name" value="PAS"/>
    <property type="match status" value="1"/>
</dbReference>
<dbReference type="PROSITE" id="PS50883">
    <property type="entry name" value="EAL"/>
    <property type="match status" value="1"/>
</dbReference>
<dbReference type="Pfam" id="PF00990">
    <property type="entry name" value="GGDEF"/>
    <property type="match status" value="1"/>
</dbReference>
<reference evidence="5 6" key="1">
    <citation type="journal article" date="2017" name="Front. Microbiol.">
        <title>Comparative Genomic Analysis of the Class Epsilonproteobacteria and Proposed Reclassification to Epsilonbacteraeota (phyl. nov.).</title>
        <authorList>
            <person name="Waite D.W."/>
            <person name="Vanwonterghem I."/>
            <person name="Rinke C."/>
            <person name="Parks D.H."/>
            <person name="Zhang Y."/>
            <person name="Takai K."/>
            <person name="Sievert S.M."/>
            <person name="Simon J."/>
            <person name="Campbell B.J."/>
            <person name="Hanson T.E."/>
            <person name="Woyke T."/>
            <person name="Klotz M.G."/>
            <person name="Hugenholtz P."/>
        </authorList>
    </citation>
    <scope>NUCLEOTIDE SEQUENCE [LARGE SCALE GENOMIC DNA]</scope>
    <source>
        <strain evidence="5">UBA12443</strain>
    </source>
</reference>
<dbReference type="Gene3D" id="3.20.20.450">
    <property type="entry name" value="EAL domain"/>
    <property type="match status" value="1"/>
</dbReference>
<dbReference type="InterPro" id="IPR000700">
    <property type="entry name" value="PAS-assoc_C"/>
</dbReference>
<feature type="domain" description="PAC" evidence="2">
    <location>
        <begin position="84"/>
        <end position="138"/>
    </location>
</feature>
<dbReference type="NCBIfam" id="TIGR00229">
    <property type="entry name" value="sensory_box"/>
    <property type="match status" value="1"/>
</dbReference>
<dbReference type="PANTHER" id="PTHR33121:SF79">
    <property type="entry name" value="CYCLIC DI-GMP PHOSPHODIESTERASE PDED-RELATED"/>
    <property type="match status" value="1"/>
</dbReference>
<dbReference type="SUPFAM" id="SSF55073">
    <property type="entry name" value="Nucleotide cyclase"/>
    <property type="match status" value="1"/>
</dbReference>
<protein>
    <submittedName>
        <fullName evidence="5">Diguanylate cyclase</fullName>
    </submittedName>
</protein>
<dbReference type="InterPro" id="IPR001633">
    <property type="entry name" value="EAL_dom"/>
</dbReference>
<evidence type="ECO:0000259" key="3">
    <source>
        <dbReference type="PROSITE" id="PS50883"/>
    </source>
</evidence>
<dbReference type="NCBIfam" id="TIGR00254">
    <property type="entry name" value="GGDEF"/>
    <property type="match status" value="1"/>
</dbReference>
<name>A0A2D3W7W7_9BACT</name>
<proteinExistence type="predicted"/>
<dbReference type="CDD" id="cd01949">
    <property type="entry name" value="GGDEF"/>
    <property type="match status" value="1"/>
</dbReference>
<dbReference type="SMART" id="SM00091">
    <property type="entry name" value="PAS"/>
    <property type="match status" value="1"/>
</dbReference>
<dbReference type="InterPro" id="IPR000160">
    <property type="entry name" value="GGDEF_dom"/>
</dbReference>
<evidence type="ECO:0000259" key="2">
    <source>
        <dbReference type="PROSITE" id="PS50113"/>
    </source>
</evidence>
<evidence type="ECO:0000259" key="4">
    <source>
        <dbReference type="PROSITE" id="PS50887"/>
    </source>
</evidence>
<dbReference type="EMBL" id="DLUI01000160">
    <property type="protein sequence ID" value="DAB37441.1"/>
    <property type="molecule type" value="Genomic_DNA"/>
</dbReference>
<dbReference type="Proteomes" id="UP000228859">
    <property type="component" value="Unassembled WGS sequence"/>
</dbReference>
<evidence type="ECO:0000313" key="6">
    <source>
        <dbReference type="Proteomes" id="UP000228859"/>
    </source>
</evidence>
<organism evidence="5 6">
    <name type="scientific">Sulfuricurvum kujiense</name>
    <dbReference type="NCBI Taxonomy" id="148813"/>
    <lineage>
        <taxon>Bacteria</taxon>
        <taxon>Pseudomonadati</taxon>
        <taxon>Campylobacterota</taxon>
        <taxon>Epsilonproteobacteria</taxon>
        <taxon>Campylobacterales</taxon>
        <taxon>Sulfurimonadaceae</taxon>
        <taxon>Sulfuricurvum</taxon>
    </lineage>
</organism>
<dbReference type="CDD" id="cd01948">
    <property type="entry name" value="EAL"/>
    <property type="match status" value="1"/>
</dbReference>
<dbReference type="InterPro" id="IPR029787">
    <property type="entry name" value="Nucleotide_cyclase"/>
</dbReference>
<dbReference type="SMART" id="SM00267">
    <property type="entry name" value="GGDEF"/>
    <property type="match status" value="1"/>
</dbReference>
<sequence>MNMAKNDFDENIKILDQYKMVLDESAIVSKTNTKGIITYANDAFCAISGYSREELIGQPHNIGRHPDNPKELFKDLWKTIKSGKVWKQTFKNRTKDGKDYYVKSVIAPIFDDEGNIIEYISARNDVTELVKQEEIIQRQLKDPLTGLKNRTALYNDLEKGGVEITLMLLNIDRFSTVNDYFGYEIGDSLLKVFAQHLLDTTGHDYLYRISGDEFAIICVGRMFDDALRDQMIEHINKLENFKYNVAGHDISINITSGVAHATYSDVYNLAHMAFKEAKERQAKLIFFNDNTALTEKTRNNIWMINKIKSAIEEDRIVPYFQGIVDTSTRQIVKYEALIRLVESNGTVLSPFWFLEHAKKSKLYDKLTRIMIQKTFDVFEKNNYEFSLNLTVQDIVSDETREFLYQILESSPAANRLVFEIVESEGIVNYEVVVEFIHTVKGFGCKIAIDDFGTGYSNFSYLSKLDVDYIKIDGSLIKNINQDEDHLFTVESILFFAHRKGIKTIAEFVEDEAIFGKMVELGIDYSQGYLFSTPKPTI</sequence>
<evidence type="ECO:0000259" key="1">
    <source>
        <dbReference type="PROSITE" id="PS50112"/>
    </source>
</evidence>
<feature type="domain" description="PAS" evidence="1">
    <location>
        <begin position="32"/>
        <end position="83"/>
    </location>
</feature>
<dbReference type="InterPro" id="IPR000014">
    <property type="entry name" value="PAS"/>
</dbReference>
<dbReference type="InterPro" id="IPR035965">
    <property type="entry name" value="PAS-like_dom_sf"/>
</dbReference>
<dbReference type="RefSeq" id="WP_294893551.1">
    <property type="nucleotide sequence ID" value="NZ_DLUI01000160.1"/>
</dbReference>
<dbReference type="SUPFAM" id="SSF141868">
    <property type="entry name" value="EAL domain-like"/>
    <property type="match status" value="1"/>
</dbReference>
<feature type="domain" description="EAL" evidence="3">
    <location>
        <begin position="300"/>
        <end position="537"/>
    </location>
</feature>
<evidence type="ECO:0000313" key="5">
    <source>
        <dbReference type="EMBL" id="DAB37441.1"/>
    </source>
</evidence>
<dbReference type="GO" id="GO:0071111">
    <property type="term" value="F:cyclic-guanylate-specific phosphodiesterase activity"/>
    <property type="evidence" value="ECO:0007669"/>
    <property type="project" value="InterPro"/>
</dbReference>
<dbReference type="SUPFAM" id="SSF55785">
    <property type="entry name" value="PYP-like sensor domain (PAS domain)"/>
    <property type="match status" value="1"/>
</dbReference>
<dbReference type="PROSITE" id="PS50887">
    <property type="entry name" value="GGDEF"/>
    <property type="match status" value="1"/>
</dbReference>
<dbReference type="InterPro" id="IPR035919">
    <property type="entry name" value="EAL_sf"/>
</dbReference>
<dbReference type="CDD" id="cd00130">
    <property type="entry name" value="PAS"/>
    <property type="match status" value="1"/>
</dbReference>
<dbReference type="PROSITE" id="PS50113">
    <property type="entry name" value="PAC"/>
    <property type="match status" value="1"/>
</dbReference>